<dbReference type="InterPro" id="IPR010817">
    <property type="entry name" value="HemY_N"/>
</dbReference>
<organism evidence="7 8">
    <name type="scientific">Thalassobaculum litoreum DSM 18839</name>
    <dbReference type="NCBI Taxonomy" id="1123362"/>
    <lineage>
        <taxon>Bacteria</taxon>
        <taxon>Pseudomonadati</taxon>
        <taxon>Pseudomonadota</taxon>
        <taxon>Alphaproteobacteria</taxon>
        <taxon>Rhodospirillales</taxon>
        <taxon>Thalassobaculaceae</taxon>
        <taxon>Thalassobaculum</taxon>
    </lineage>
</organism>
<keyword evidence="3 5" id="KW-1133">Transmembrane helix</keyword>
<protein>
    <submittedName>
        <fullName evidence="7">HemY protein</fullName>
    </submittedName>
</protein>
<comment type="caution">
    <text evidence="7">The sequence shown here is derived from an EMBL/GenBank/DDBJ whole genome shotgun (WGS) entry which is preliminary data.</text>
</comment>
<evidence type="ECO:0000256" key="4">
    <source>
        <dbReference type="ARBA" id="ARBA00023136"/>
    </source>
</evidence>
<accession>A0A8G2BHJ4</accession>
<sequence length="467" mass="50595">MRRSLIYLVQLAVFVAVAVWLVQNPGGVRVDWLGWRLETPFALFLLVIGIALWIAAVGWRAALATMRAPFSFWRHRSAHRHEEGYKALVQGMAAVAVGDGEEAKRLAREADRLLREPSLTRLLSAQAAALSGDAAAAARYFAALRDDQETAFIGLVGLMRLADARGDDAHVLELAEEAHKLRPTSVQVATTRIFGLARAGRWAEAQAALYDAVKRGLIPRPKGRRHRAALLIERSRLAETQTESLDLAAKARESQPDFVPAIVAEATLLGATGRKDKARKLVGDQWKQAPHPDLAETMRNLWDGESVSMLLRKIQSMVEKLPDHPESRLAVAETALDGDFWGEARAQLSALDPEDVGPRACALWARLEEGEHGNVTAARQWLERAAYAPSDPAWTCDSCGAVAAQWMATCGNCGAFDTVGWTRPPRVAVVPPALVTQDGDAVGPIVDLTADVEETPRPSSSGAASAA</sequence>
<dbReference type="OrthoDB" id="9798343at2"/>
<dbReference type="Gene3D" id="1.25.40.10">
    <property type="entry name" value="Tetratricopeptide repeat domain"/>
    <property type="match status" value="1"/>
</dbReference>
<comment type="subcellular location">
    <subcellularLocation>
        <location evidence="1">Membrane</location>
    </subcellularLocation>
</comment>
<keyword evidence="8" id="KW-1185">Reference proteome</keyword>
<dbReference type="RefSeq" id="WP_093150255.1">
    <property type="nucleotide sequence ID" value="NZ_FNBW01000006.1"/>
</dbReference>
<dbReference type="EMBL" id="FNBW01000006">
    <property type="protein sequence ID" value="SDF75507.1"/>
    <property type="molecule type" value="Genomic_DNA"/>
</dbReference>
<dbReference type="Proteomes" id="UP000198615">
    <property type="component" value="Unassembled WGS sequence"/>
</dbReference>
<evidence type="ECO:0000256" key="5">
    <source>
        <dbReference type="SAM" id="Phobius"/>
    </source>
</evidence>
<evidence type="ECO:0000259" key="6">
    <source>
        <dbReference type="Pfam" id="PF07219"/>
    </source>
</evidence>
<reference evidence="7 8" key="1">
    <citation type="submission" date="2016-10" db="EMBL/GenBank/DDBJ databases">
        <authorList>
            <person name="Varghese N."/>
            <person name="Submissions S."/>
        </authorList>
    </citation>
    <scope>NUCLEOTIDE SEQUENCE [LARGE SCALE GENOMIC DNA]</scope>
    <source>
        <strain evidence="7 8">DSM 18839</strain>
    </source>
</reference>
<dbReference type="GO" id="GO:0016020">
    <property type="term" value="C:membrane"/>
    <property type="evidence" value="ECO:0007669"/>
    <property type="project" value="UniProtKB-SubCell"/>
</dbReference>
<evidence type="ECO:0000256" key="1">
    <source>
        <dbReference type="ARBA" id="ARBA00004370"/>
    </source>
</evidence>
<feature type="transmembrane region" description="Helical" evidence="5">
    <location>
        <begin position="42"/>
        <end position="63"/>
    </location>
</feature>
<evidence type="ECO:0000313" key="7">
    <source>
        <dbReference type="EMBL" id="SDF75507.1"/>
    </source>
</evidence>
<proteinExistence type="predicted"/>
<feature type="transmembrane region" description="Helical" evidence="5">
    <location>
        <begin position="5"/>
        <end position="22"/>
    </location>
</feature>
<dbReference type="InterPro" id="IPR011990">
    <property type="entry name" value="TPR-like_helical_dom_sf"/>
</dbReference>
<dbReference type="AlphaFoldDB" id="A0A8G2BHJ4"/>
<evidence type="ECO:0000256" key="2">
    <source>
        <dbReference type="ARBA" id="ARBA00022692"/>
    </source>
</evidence>
<keyword evidence="4 5" id="KW-0472">Membrane</keyword>
<evidence type="ECO:0000313" key="8">
    <source>
        <dbReference type="Proteomes" id="UP000198615"/>
    </source>
</evidence>
<keyword evidence="2 5" id="KW-0812">Transmembrane</keyword>
<dbReference type="Pfam" id="PF07219">
    <property type="entry name" value="HemY_N"/>
    <property type="match status" value="1"/>
</dbReference>
<dbReference type="SUPFAM" id="SSF48452">
    <property type="entry name" value="TPR-like"/>
    <property type="match status" value="1"/>
</dbReference>
<name>A0A8G2BHJ4_9PROT</name>
<gene>
    <name evidence="7" type="ORF">SAMN05660686_02208</name>
</gene>
<evidence type="ECO:0000256" key="3">
    <source>
        <dbReference type="ARBA" id="ARBA00022989"/>
    </source>
</evidence>
<feature type="domain" description="HemY N-terminal" evidence="6">
    <location>
        <begin position="26"/>
        <end position="132"/>
    </location>
</feature>